<protein>
    <recommendedName>
        <fullName evidence="3">Carboxymuconolactone decarboxylase</fullName>
    </recommendedName>
</protein>
<dbReference type="SUPFAM" id="SSF69118">
    <property type="entry name" value="AhpD-like"/>
    <property type="match status" value="1"/>
</dbReference>
<name>A9HXF9_BORPD</name>
<organism evidence="1 2">
    <name type="scientific">Bordetella petrii (strain ATCC BAA-461 / DSM 12804 / CCUG 43448 / CIP 107267 / Se-1111R)</name>
    <dbReference type="NCBI Taxonomy" id="340100"/>
    <lineage>
        <taxon>Bacteria</taxon>
        <taxon>Pseudomonadati</taxon>
        <taxon>Pseudomonadota</taxon>
        <taxon>Betaproteobacteria</taxon>
        <taxon>Burkholderiales</taxon>
        <taxon>Alcaligenaceae</taxon>
        <taxon>Bordetella</taxon>
    </lineage>
</organism>
<dbReference type="Gene3D" id="1.20.1290.10">
    <property type="entry name" value="AhpD-like"/>
    <property type="match status" value="1"/>
</dbReference>
<dbReference type="InterPro" id="IPR029032">
    <property type="entry name" value="AhpD-like"/>
</dbReference>
<proteinExistence type="predicted"/>
<evidence type="ECO:0000313" key="1">
    <source>
        <dbReference type="EMBL" id="CAP43766.1"/>
    </source>
</evidence>
<accession>A9HXF9</accession>
<sequence>MSASRIDASVVAQAVGAPRDAAALQRQADSYRQLLGYLPPRVEARLLVTGALDPALVEMQEQVRAHAMNPACFDTKTAQLMIFGMLMAELSDAALIHGIAARRAGASWEEMQAVVSMAYLFRGVSAANRGADVLARIAEREAQAS</sequence>
<keyword evidence="2" id="KW-1185">Reference proteome</keyword>
<gene>
    <name evidence="1" type="ordered locus">Bpet3423</name>
</gene>
<dbReference type="AlphaFoldDB" id="A9HXF9"/>
<reference evidence="1 2" key="1">
    <citation type="journal article" date="2008" name="BMC Genomics">
        <title>The missing link: Bordetella petrii is endowed with both the metabolic versatility of environmental bacteria and virulence traits of pathogenic Bordetellae.</title>
        <authorList>
            <person name="Gross R."/>
            <person name="Guzman C.A."/>
            <person name="Sebaihia M."/>
            <person name="Martins Dos Santos V.A."/>
            <person name="Pieper D.H."/>
            <person name="Koebnik R."/>
            <person name="Lechner M."/>
            <person name="Bartels D."/>
            <person name="Buhrmester J."/>
            <person name="Choudhuri J.V."/>
            <person name="Ebensen T."/>
            <person name="Gaigalat L."/>
            <person name="Herrmann S."/>
            <person name="Khachane A.N."/>
            <person name="Larisch C."/>
            <person name="Link S."/>
            <person name="Linke B."/>
            <person name="Meyer F."/>
            <person name="Mormann S."/>
            <person name="Nakunst D."/>
            <person name="Rueckert C."/>
            <person name="Schneiker-Bekel S."/>
            <person name="Schulze K."/>
            <person name="Vorhoelter F.J."/>
            <person name="Yevsa T."/>
            <person name="Engle J.T."/>
            <person name="Goldman W.E."/>
            <person name="Puehler A."/>
            <person name="Goebel U.B."/>
            <person name="Goesmann A."/>
            <person name="Bloecker H."/>
            <person name="Kaiser O."/>
            <person name="Martinez-Arias R."/>
        </authorList>
    </citation>
    <scope>NUCLEOTIDE SEQUENCE [LARGE SCALE GENOMIC DNA]</scope>
    <source>
        <strain evidence="2">ATCC BAA-461 / DSM 12804 / CCUG 43448 / CIP 107267 / Se-1111R</strain>
    </source>
</reference>
<dbReference type="eggNOG" id="COG0599">
    <property type="taxonomic scope" value="Bacteria"/>
</dbReference>
<dbReference type="EMBL" id="AM902716">
    <property type="protein sequence ID" value="CAP43766.1"/>
    <property type="molecule type" value="Genomic_DNA"/>
</dbReference>
<dbReference type="Proteomes" id="UP000001225">
    <property type="component" value="Chromosome"/>
</dbReference>
<evidence type="ECO:0008006" key="3">
    <source>
        <dbReference type="Google" id="ProtNLM"/>
    </source>
</evidence>
<dbReference type="KEGG" id="bpt:Bpet3423"/>
<evidence type="ECO:0000313" key="2">
    <source>
        <dbReference type="Proteomes" id="UP000001225"/>
    </source>
</evidence>
<dbReference type="STRING" id="94624.Bpet3423"/>